<name>A0ABS0ZGL4_9GAMM</name>
<evidence type="ECO:0000256" key="3">
    <source>
        <dbReference type="ARBA" id="ARBA00023125"/>
    </source>
</evidence>
<comment type="caution">
    <text evidence="6">The sequence shown here is derived from an EMBL/GenBank/DDBJ whole genome shotgun (WGS) entry which is preliminary data.</text>
</comment>
<dbReference type="InterPro" id="IPR050389">
    <property type="entry name" value="LysR-type_TF"/>
</dbReference>
<gene>
    <name evidence="6" type="ORF">JHD44_16990</name>
</gene>
<dbReference type="Gene3D" id="1.10.10.10">
    <property type="entry name" value="Winged helix-like DNA-binding domain superfamily/Winged helix DNA-binding domain"/>
    <property type="match status" value="1"/>
</dbReference>
<evidence type="ECO:0000313" key="6">
    <source>
        <dbReference type="EMBL" id="MBJ7552383.1"/>
    </source>
</evidence>
<feature type="domain" description="HTH lysR-type" evidence="5">
    <location>
        <begin position="6"/>
        <end position="63"/>
    </location>
</feature>
<evidence type="ECO:0000313" key="7">
    <source>
        <dbReference type="Proteomes" id="UP000598488"/>
    </source>
</evidence>
<protein>
    <submittedName>
        <fullName evidence="6">LysR family transcriptional regulator</fullName>
    </submittedName>
</protein>
<dbReference type="InterPro" id="IPR036390">
    <property type="entry name" value="WH_DNA-bd_sf"/>
</dbReference>
<keyword evidence="3" id="KW-0238">DNA-binding</keyword>
<dbReference type="SUPFAM" id="SSF46785">
    <property type="entry name" value="Winged helix' DNA-binding domain"/>
    <property type="match status" value="1"/>
</dbReference>
<dbReference type="CDD" id="cd08417">
    <property type="entry name" value="PBP2_Nitroaromatics_like"/>
    <property type="match status" value="1"/>
</dbReference>
<keyword evidence="2" id="KW-0805">Transcription regulation</keyword>
<evidence type="ECO:0000256" key="1">
    <source>
        <dbReference type="ARBA" id="ARBA00009437"/>
    </source>
</evidence>
<evidence type="ECO:0000256" key="2">
    <source>
        <dbReference type="ARBA" id="ARBA00023015"/>
    </source>
</evidence>
<dbReference type="Pfam" id="PF03466">
    <property type="entry name" value="LysR_substrate"/>
    <property type="match status" value="1"/>
</dbReference>
<dbReference type="SUPFAM" id="SSF53850">
    <property type="entry name" value="Periplasmic binding protein-like II"/>
    <property type="match status" value="1"/>
</dbReference>
<dbReference type="RefSeq" id="WP_199463959.1">
    <property type="nucleotide sequence ID" value="NZ_JAEMUH010000019.1"/>
</dbReference>
<keyword evidence="7" id="KW-1185">Reference proteome</keyword>
<dbReference type="EMBL" id="JAEMUH010000019">
    <property type="protein sequence ID" value="MBJ7552383.1"/>
    <property type="molecule type" value="Genomic_DNA"/>
</dbReference>
<reference evidence="6 7" key="1">
    <citation type="submission" date="2020-12" db="EMBL/GenBank/DDBJ databases">
        <title>Comparative genome analysis of fungal antagonists Marinomonas ostreistagni 398 and M. spartinae 468.</title>
        <authorList>
            <person name="Fields J.L."/>
            <person name="Mavrodi O.V."/>
            <person name="Biber P.D."/>
            <person name="Indest K.J."/>
            <person name="Mavrodi D.V."/>
        </authorList>
    </citation>
    <scope>NUCLEOTIDE SEQUENCE [LARGE SCALE GENOMIC DNA]</scope>
    <source>
        <strain evidence="6 7">USM7</strain>
    </source>
</reference>
<evidence type="ECO:0000259" key="5">
    <source>
        <dbReference type="PROSITE" id="PS50931"/>
    </source>
</evidence>
<proteinExistence type="inferred from homology"/>
<organism evidence="6 7">
    <name type="scientific">Marinomonas ostreistagni</name>
    <dbReference type="NCBI Taxonomy" id="359209"/>
    <lineage>
        <taxon>Bacteria</taxon>
        <taxon>Pseudomonadati</taxon>
        <taxon>Pseudomonadota</taxon>
        <taxon>Gammaproteobacteria</taxon>
        <taxon>Oceanospirillales</taxon>
        <taxon>Oceanospirillaceae</taxon>
        <taxon>Marinomonas</taxon>
    </lineage>
</organism>
<evidence type="ECO:0000256" key="4">
    <source>
        <dbReference type="ARBA" id="ARBA00023163"/>
    </source>
</evidence>
<dbReference type="InterPro" id="IPR036388">
    <property type="entry name" value="WH-like_DNA-bd_sf"/>
</dbReference>
<sequence>MNLRKMDLNLMLIFQALMETKSVKNASAKVSLSESAFSHALARLRETMQDELFIRRGNQMQPTALSLTIAPSINESLMLLQQALEASTGFDPMIDNKAFTIVANDYAQMTLIPPLMKQWQHMSRGMKLYVERMDPKAIQAIANHEVDFVIATPFVGDIPSVVQSEILLEEPFLMIARNDHPGLNLSDQRSISIETYIHYPHILVVHWDGKPGTVDEQLSKMGLKRDIMLTLSSPLVIAETVANSDFFAILPQSLALQLCKEFSITTRTLPIPSQIHQSCLYYHSTRTQEKAYQWLRSHFVSISKGVQPSHQ</sequence>
<dbReference type="InterPro" id="IPR000847">
    <property type="entry name" value="LysR_HTH_N"/>
</dbReference>
<dbReference type="PANTHER" id="PTHR30118">
    <property type="entry name" value="HTH-TYPE TRANSCRIPTIONAL REGULATOR LEUO-RELATED"/>
    <property type="match status" value="1"/>
</dbReference>
<dbReference type="Pfam" id="PF00126">
    <property type="entry name" value="HTH_1"/>
    <property type="match status" value="1"/>
</dbReference>
<dbReference type="Gene3D" id="3.40.190.10">
    <property type="entry name" value="Periplasmic binding protein-like II"/>
    <property type="match status" value="2"/>
</dbReference>
<dbReference type="Proteomes" id="UP000598488">
    <property type="component" value="Unassembled WGS sequence"/>
</dbReference>
<dbReference type="PANTHER" id="PTHR30118:SF15">
    <property type="entry name" value="TRANSCRIPTIONAL REGULATORY PROTEIN"/>
    <property type="match status" value="1"/>
</dbReference>
<dbReference type="InterPro" id="IPR005119">
    <property type="entry name" value="LysR_subst-bd"/>
</dbReference>
<comment type="similarity">
    <text evidence="1">Belongs to the LysR transcriptional regulatory family.</text>
</comment>
<dbReference type="InterPro" id="IPR037402">
    <property type="entry name" value="YidZ_PBP2"/>
</dbReference>
<accession>A0ABS0ZGL4</accession>
<dbReference type="PROSITE" id="PS50931">
    <property type="entry name" value="HTH_LYSR"/>
    <property type="match status" value="1"/>
</dbReference>
<keyword evidence="4" id="KW-0804">Transcription</keyword>